<proteinExistence type="predicted"/>
<evidence type="ECO:0000313" key="1">
    <source>
        <dbReference type="EMBL" id="OOS22140.1"/>
    </source>
</evidence>
<comment type="caution">
    <text evidence="1">The sequence shown here is derived from an EMBL/GenBank/DDBJ whole genome shotgun (WGS) entry which is preliminary data.</text>
</comment>
<dbReference type="AlphaFoldDB" id="A0A1T0CIG5"/>
<accession>A0A1T0CIG5</accession>
<gene>
    <name evidence="1" type="ORF">B0680_09500</name>
</gene>
<organism evidence="1 2">
    <name type="scientific">Moraxella pluranimalium</name>
    <dbReference type="NCBI Taxonomy" id="470453"/>
    <lineage>
        <taxon>Bacteria</taxon>
        <taxon>Pseudomonadati</taxon>
        <taxon>Pseudomonadota</taxon>
        <taxon>Gammaproteobacteria</taxon>
        <taxon>Moraxellales</taxon>
        <taxon>Moraxellaceae</taxon>
        <taxon>Moraxella</taxon>
    </lineage>
</organism>
<protein>
    <submittedName>
        <fullName evidence="1">Uncharacterized protein</fullName>
    </submittedName>
</protein>
<keyword evidence="2" id="KW-1185">Reference proteome</keyword>
<sequence length="114" mass="12952">MAVYHKPELAPTTQECYDSELCNAFVAIAQQWHNIPIDYRYQGFDIRQQAAIGDAHGLHKGFTLQNQRSIELAEAGNIFLYQNANMSGQEVHLFAQGLAMLLYIEDQNGWAQLH</sequence>
<evidence type="ECO:0000313" key="2">
    <source>
        <dbReference type="Proteomes" id="UP000189800"/>
    </source>
</evidence>
<dbReference type="Proteomes" id="UP000189800">
    <property type="component" value="Unassembled WGS sequence"/>
</dbReference>
<dbReference type="EMBL" id="MUYU01000029">
    <property type="protein sequence ID" value="OOS22140.1"/>
    <property type="molecule type" value="Genomic_DNA"/>
</dbReference>
<reference evidence="1 2" key="1">
    <citation type="submission" date="2017-02" db="EMBL/GenBank/DDBJ databases">
        <title>Draft genome sequence of Moraxella pluranimalium CCUG 54913T type strain.</title>
        <authorList>
            <person name="Salva-Serra F."/>
            <person name="Engstrom-Jakobsson H."/>
            <person name="Thorell K."/>
            <person name="Jaen-Luchoro D."/>
            <person name="Gonzales-Siles L."/>
            <person name="Karlsson R."/>
            <person name="Yazdan S."/>
            <person name="Boulund F."/>
            <person name="Johnning A."/>
            <person name="Engstrand L."/>
            <person name="Kristiansson E."/>
            <person name="Moore E."/>
        </authorList>
    </citation>
    <scope>NUCLEOTIDE SEQUENCE [LARGE SCALE GENOMIC DNA]</scope>
    <source>
        <strain evidence="1 2">CCUG 54913</strain>
    </source>
</reference>
<name>A0A1T0CIG5_9GAMM</name>